<dbReference type="AlphaFoldDB" id="A0A2H3P1I2"/>
<sequence>MLNRIASFALATLLLITLSACDDSNPAAPEEPVELDTQTVEDLPADPTVTVGENGRPQGLNQYTFFSLRDNEIVLESGTEARADSNSTAWDIALQGTTIRINGGTSGPGNGAAYVAEAAFENVVEVDTERLQPDTEEALAIPTGSGNGWYNYNANGQNYVRPIPGRTLVVRTADGDGYAKIRIQSYYEGAPELPADRQAHPSRYYTFDYVVRTDGTPSFE</sequence>
<name>A0A2H3P1I2_9BACT</name>
<dbReference type="CDD" id="cd12105">
    <property type="entry name" value="HmuY"/>
    <property type="match status" value="1"/>
</dbReference>
<dbReference type="Pfam" id="PF14064">
    <property type="entry name" value="HmuY"/>
    <property type="match status" value="1"/>
</dbReference>
<dbReference type="InterPro" id="IPR025921">
    <property type="entry name" value="HmuY"/>
</dbReference>
<dbReference type="RefSeq" id="WP_098061923.1">
    <property type="nucleotide sequence ID" value="NZ_PDEP01000005.1"/>
</dbReference>
<evidence type="ECO:0008006" key="4">
    <source>
        <dbReference type="Google" id="ProtNLM"/>
    </source>
</evidence>
<feature type="chain" id="PRO_5013662298" description="HmuY protein" evidence="1">
    <location>
        <begin position="23"/>
        <end position="220"/>
    </location>
</feature>
<keyword evidence="1" id="KW-0732">Signal</keyword>
<protein>
    <recommendedName>
        <fullName evidence="4">HmuY protein</fullName>
    </recommendedName>
</protein>
<evidence type="ECO:0000313" key="2">
    <source>
        <dbReference type="EMBL" id="PEN07736.1"/>
    </source>
</evidence>
<accession>A0A2H3P1I2</accession>
<dbReference type="OrthoDB" id="5510929at2"/>
<dbReference type="Proteomes" id="UP000221024">
    <property type="component" value="Unassembled WGS sequence"/>
</dbReference>
<keyword evidence="3" id="KW-1185">Reference proteome</keyword>
<proteinExistence type="predicted"/>
<reference evidence="2 3" key="1">
    <citation type="submission" date="2017-10" db="EMBL/GenBank/DDBJ databases">
        <title>Draft genome of Longimonas halophila.</title>
        <authorList>
            <person name="Goh K.M."/>
            <person name="Shamsir M.S."/>
            <person name="Lim S.W."/>
        </authorList>
    </citation>
    <scope>NUCLEOTIDE SEQUENCE [LARGE SCALE GENOMIC DNA]</scope>
    <source>
        <strain evidence="2 3">KCTC 42399</strain>
    </source>
</reference>
<evidence type="ECO:0000256" key="1">
    <source>
        <dbReference type="SAM" id="SignalP"/>
    </source>
</evidence>
<feature type="signal peptide" evidence="1">
    <location>
        <begin position="1"/>
        <end position="22"/>
    </location>
</feature>
<comment type="caution">
    <text evidence="2">The sequence shown here is derived from an EMBL/GenBank/DDBJ whole genome shotgun (WGS) entry which is preliminary data.</text>
</comment>
<dbReference type="EMBL" id="PDEP01000005">
    <property type="protein sequence ID" value="PEN07736.1"/>
    <property type="molecule type" value="Genomic_DNA"/>
</dbReference>
<evidence type="ECO:0000313" key="3">
    <source>
        <dbReference type="Proteomes" id="UP000221024"/>
    </source>
</evidence>
<organism evidence="2 3">
    <name type="scientific">Longimonas halophila</name>
    <dbReference type="NCBI Taxonomy" id="1469170"/>
    <lineage>
        <taxon>Bacteria</taxon>
        <taxon>Pseudomonadati</taxon>
        <taxon>Rhodothermota</taxon>
        <taxon>Rhodothermia</taxon>
        <taxon>Rhodothermales</taxon>
        <taxon>Salisaetaceae</taxon>
        <taxon>Longimonas</taxon>
    </lineage>
</organism>
<gene>
    <name evidence="2" type="ORF">CRI93_07060</name>
</gene>
<dbReference type="PROSITE" id="PS51257">
    <property type="entry name" value="PROKAR_LIPOPROTEIN"/>
    <property type="match status" value="1"/>
</dbReference>